<organism evidence="2 3">
    <name type="scientific">Amnibacterium setariae</name>
    <dbReference type="NCBI Taxonomy" id="2306585"/>
    <lineage>
        <taxon>Bacteria</taxon>
        <taxon>Bacillati</taxon>
        <taxon>Actinomycetota</taxon>
        <taxon>Actinomycetes</taxon>
        <taxon>Micrococcales</taxon>
        <taxon>Microbacteriaceae</taxon>
        <taxon>Amnibacterium</taxon>
    </lineage>
</organism>
<keyword evidence="3" id="KW-1185">Reference proteome</keyword>
<accession>A0A3A1U0M4</accession>
<comment type="caution">
    <text evidence="2">The sequence shown here is derived from an EMBL/GenBank/DDBJ whole genome shotgun (WGS) entry which is preliminary data.</text>
</comment>
<evidence type="ECO:0008006" key="4">
    <source>
        <dbReference type="Google" id="ProtNLM"/>
    </source>
</evidence>
<evidence type="ECO:0000256" key="1">
    <source>
        <dbReference type="SAM" id="MobiDB-lite"/>
    </source>
</evidence>
<dbReference type="RefSeq" id="WP_119480785.1">
    <property type="nucleotide sequence ID" value="NZ_QXTG01000001.1"/>
</dbReference>
<name>A0A3A1U0M4_9MICO</name>
<proteinExistence type="predicted"/>
<evidence type="ECO:0000313" key="2">
    <source>
        <dbReference type="EMBL" id="RIX30424.1"/>
    </source>
</evidence>
<sequence>MQPQVALRPQALEPDGLVLAVLRTSGDVLRTALQRIEAAPELLALATRVVVLDPRPLTAASRPAGAGLPDGLLRVVRRPGADAPAALAAVLAAALTEAAARAVLVVEDRAVLDPEALVAAAVRSVGSAAGDVVGLVDPSSADASPRAWWAAVLPFDALRAVGSALPEAGGLALADLVLRADAAGFRPAALRAPGPARTATAAERVRIALLHEPVAARSRVLAGGLARQLRALVRLRHRAAAQEQAELLAVLGERPRRAAPGALPADAVRLHVRLWLAWPALRRRAREGALERASAAAWAERNDAPGMDGERERAGRRPAGLQWRAWATSKRGTSAA</sequence>
<feature type="compositionally biased region" description="Basic and acidic residues" evidence="1">
    <location>
        <begin position="300"/>
        <end position="315"/>
    </location>
</feature>
<feature type="region of interest" description="Disordered" evidence="1">
    <location>
        <begin position="300"/>
        <end position="336"/>
    </location>
</feature>
<dbReference type="Proteomes" id="UP000265742">
    <property type="component" value="Unassembled WGS sequence"/>
</dbReference>
<protein>
    <recommendedName>
        <fullName evidence="4">Glycosyltransferase family 2 protein</fullName>
    </recommendedName>
</protein>
<dbReference type="EMBL" id="QXTG01000001">
    <property type="protein sequence ID" value="RIX30424.1"/>
    <property type="molecule type" value="Genomic_DNA"/>
</dbReference>
<dbReference type="AlphaFoldDB" id="A0A3A1U0M4"/>
<evidence type="ECO:0000313" key="3">
    <source>
        <dbReference type="Proteomes" id="UP000265742"/>
    </source>
</evidence>
<gene>
    <name evidence="2" type="ORF">D1781_03045</name>
</gene>
<reference evidence="3" key="1">
    <citation type="submission" date="2018-09" db="EMBL/GenBank/DDBJ databases">
        <authorList>
            <person name="Kim I."/>
        </authorList>
    </citation>
    <scope>NUCLEOTIDE SEQUENCE [LARGE SCALE GENOMIC DNA]</scope>
    <source>
        <strain evidence="3">DD4a</strain>
    </source>
</reference>